<protein>
    <submittedName>
        <fullName evidence="6">GNAT family N-acetyltransferase</fullName>
    </submittedName>
</protein>
<organism evidence="6 7">
    <name type="scientific">Pedobacter chitinilyticus</name>
    <dbReference type="NCBI Taxonomy" id="2233776"/>
    <lineage>
        <taxon>Bacteria</taxon>
        <taxon>Pseudomonadati</taxon>
        <taxon>Bacteroidota</taxon>
        <taxon>Sphingobacteriia</taxon>
        <taxon>Sphingobacteriales</taxon>
        <taxon>Sphingobacteriaceae</taxon>
        <taxon>Pedobacter</taxon>
    </lineage>
</organism>
<keyword evidence="2" id="KW-0238">DNA-binding</keyword>
<dbReference type="EMBL" id="SAYW01000004">
    <property type="protein sequence ID" value="RWU06523.1"/>
    <property type="molecule type" value="Genomic_DNA"/>
</dbReference>
<dbReference type="InterPro" id="IPR023187">
    <property type="entry name" value="Tscrpt_reg_MarR-type_CS"/>
</dbReference>
<dbReference type="CDD" id="cd04301">
    <property type="entry name" value="NAT_SF"/>
    <property type="match status" value="1"/>
</dbReference>
<dbReference type="GO" id="GO:0016747">
    <property type="term" value="F:acyltransferase activity, transferring groups other than amino-acyl groups"/>
    <property type="evidence" value="ECO:0007669"/>
    <property type="project" value="InterPro"/>
</dbReference>
<evidence type="ECO:0000313" key="6">
    <source>
        <dbReference type="EMBL" id="RWU06523.1"/>
    </source>
</evidence>
<dbReference type="GO" id="GO:0006950">
    <property type="term" value="P:response to stress"/>
    <property type="evidence" value="ECO:0007669"/>
    <property type="project" value="TreeGrafter"/>
</dbReference>
<dbReference type="PROSITE" id="PS51186">
    <property type="entry name" value="GNAT"/>
    <property type="match status" value="1"/>
</dbReference>
<keyword evidence="3" id="KW-0804">Transcription</keyword>
<dbReference type="SUPFAM" id="SSF55729">
    <property type="entry name" value="Acyl-CoA N-acyltransferases (Nat)"/>
    <property type="match status" value="1"/>
</dbReference>
<dbReference type="InterPro" id="IPR036388">
    <property type="entry name" value="WH-like_DNA-bd_sf"/>
</dbReference>
<dbReference type="GO" id="GO:0003677">
    <property type="term" value="F:DNA binding"/>
    <property type="evidence" value="ECO:0007669"/>
    <property type="project" value="UniProtKB-KW"/>
</dbReference>
<dbReference type="SMART" id="SM00347">
    <property type="entry name" value="HTH_MARR"/>
    <property type="match status" value="1"/>
</dbReference>
<sequence length="319" mass="36152">MKSFFDKTGKMALGSRLRMLTARFTDDATEIYKLYDLPLSPKWFPVLFILIEDTEKTITEIAEEIGHSQPSVTKIIKEMAAAGLVASNLKSADKRTNVVKLSEKGQQLSEKLKVQLVDVEAAVETLTSEARHNLWEAIAEWEFLLDHKSLLRRVNEEKKLRESKDVRIVEYEAKYQSAFKALNEEWISTYFTMEAADYKALDNPKTYILDRGGKIFVALYKDEPVGVCALIKMDDPDYDFEMAKMAVSPKAQGKNIGWLLGNAIVKATKELGGKKLYLESNTLLKPAISLYHKLGFKKVVSRATPYARANIQMELVLDN</sequence>
<evidence type="ECO:0000259" key="5">
    <source>
        <dbReference type="PROSITE" id="PS51186"/>
    </source>
</evidence>
<reference evidence="6 7" key="1">
    <citation type="submission" date="2018-06" db="EMBL/GenBank/DDBJ databases">
        <title>Pedobacter endophyticus sp. nov., an endophytic bacterium isolated from a leaf of Triticum aestivum.</title>
        <authorList>
            <person name="Zhang L."/>
        </authorList>
    </citation>
    <scope>NUCLEOTIDE SEQUENCE [LARGE SCALE GENOMIC DNA]</scope>
    <source>
        <strain evidence="6 7">CM134L-2</strain>
    </source>
</reference>
<dbReference type="Pfam" id="PF12802">
    <property type="entry name" value="MarR_2"/>
    <property type="match status" value="1"/>
</dbReference>
<dbReference type="SUPFAM" id="SSF46785">
    <property type="entry name" value="Winged helix' DNA-binding domain"/>
    <property type="match status" value="1"/>
</dbReference>
<keyword evidence="7" id="KW-1185">Reference proteome</keyword>
<dbReference type="InterPro" id="IPR039422">
    <property type="entry name" value="MarR/SlyA-like"/>
</dbReference>
<dbReference type="PANTHER" id="PTHR33164:SF43">
    <property type="entry name" value="HTH-TYPE TRANSCRIPTIONAL REPRESSOR YETL"/>
    <property type="match status" value="1"/>
</dbReference>
<proteinExistence type="predicted"/>
<evidence type="ECO:0000256" key="3">
    <source>
        <dbReference type="ARBA" id="ARBA00023163"/>
    </source>
</evidence>
<name>A0A443YRY1_9SPHI</name>
<dbReference type="OrthoDB" id="1431064at2"/>
<dbReference type="CDD" id="cd00090">
    <property type="entry name" value="HTH_ARSR"/>
    <property type="match status" value="1"/>
</dbReference>
<dbReference type="PROSITE" id="PS50995">
    <property type="entry name" value="HTH_MARR_2"/>
    <property type="match status" value="1"/>
</dbReference>
<gene>
    <name evidence="6" type="ORF">DPV69_14650</name>
</gene>
<evidence type="ECO:0000256" key="1">
    <source>
        <dbReference type="ARBA" id="ARBA00023015"/>
    </source>
</evidence>
<dbReference type="InterPro" id="IPR000835">
    <property type="entry name" value="HTH_MarR-typ"/>
</dbReference>
<dbReference type="PANTHER" id="PTHR33164">
    <property type="entry name" value="TRANSCRIPTIONAL REGULATOR, MARR FAMILY"/>
    <property type="match status" value="1"/>
</dbReference>
<dbReference type="RefSeq" id="WP_113648132.1">
    <property type="nucleotide sequence ID" value="NZ_QMHN01000004.1"/>
</dbReference>
<feature type="domain" description="N-acetyltransferase" evidence="5">
    <location>
        <begin position="177"/>
        <end position="318"/>
    </location>
</feature>
<dbReference type="Gene3D" id="3.40.630.30">
    <property type="match status" value="1"/>
</dbReference>
<dbReference type="GO" id="GO:0003700">
    <property type="term" value="F:DNA-binding transcription factor activity"/>
    <property type="evidence" value="ECO:0007669"/>
    <property type="project" value="InterPro"/>
</dbReference>
<dbReference type="Pfam" id="PF00583">
    <property type="entry name" value="Acetyltransf_1"/>
    <property type="match status" value="1"/>
</dbReference>
<dbReference type="AlphaFoldDB" id="A0A443YRY1"/>
<keyword evidence="1" id="KW-0805">Transcription regulation</keyword>
<dbReference type="InterPro" id="IPR011991">
    <property type="entry name" value="ArsR-like_HTH"/>
</dbReference>
<dbReference type="Gene3D" id="1.10.10.10">
    <property type="entry name" value="Winged helix-like DNA-binding domain superfamily/Winged helix DNA-binding domain"/>
    <property type="match status" value="1"/>
</dbReference>
<comment type="caution">
    <text evidence="6">The sequence shown here is derived from an EMBL/GenBank/DDBJ whole genome shotgun (WGS) entry which is preliminary data.</text>
</comment>
<dbReference type="InterPro" id="IPR036390">
    <property type="entry name" value="WH_DNA-bd_sf"/>
</dbReference>
<keyword evidence="6" id="KW-0808">Transferase</keyword>
<feature type="domain" description="HTH marR-type" evidence="4">
    <location>
        <begin position="10"/>
        <end position="156"/>
    </location>
</feature>
<evidence type="ECO:0000256" key="2">
    <source>
        <dbReference type="ARBA" id="ARBA00023125"/>
    </source>
</evidence>
<dbReference type="PROSITE" id="PS01117">
    <property type="entry name" value="HTH_MARR_1"/>
    <property type="match status" value="1"/>
</dbReference>
<dbReference type="Proteomes" id="UP000284120">
    <property type="component" value="Unassembled WGS sequence"/>
</dbReference>
<accession>A0A443YRY1</accession>
<dbReference type="InterPro" id="IPR016181">
    <property type="entry name" value="Acyl_CoA_acyltransferase"/>
</dbReference>
<evidence type="ECO:0000313" key="7">
    <source>
        <dbReference type="Proteomes" id="UP000284120"/>
    </source>
</evidence>
<evidence type="ECO:0000259" key="4">
    <source>
        <dbReference type="PROSITE" id="PS50995"/>
    </source>
</evidence>
<dbReference type="InterPro" id="IPR000182">
    <property type="entry name" value="GNAT_dom"/>
</dbReference>